<feature type="region of interest" description="Disordered" evidence="1">
    <location>
        <begin position="107"/>
        <end position="142"/>
    </location>
</feature>
<evidence type="ECO:0000313" key="4">
    <source>
        <dbReference type="Proteomes" id="UP001498398"/>
    </source>
</evidence>
<dbReference type="InterPro" id="IPR046347">
    <property type="entry name" value="bZIP_sf"/>
</dbReference>
<feature type="compositionally biased region" description="Low complexity" evidence="1">
    <location>
        <begin position="248"/>
        <end position="261"/>
    </location>
</feature>
<proteinExistence type="predicted"/>
<gene>
    <name evidence="3" type="ORF">VKT23_000571</name>
</gene>
<dbReference type="Pfam" id="PF00170">
    <property type="entry name" value="bZIP_1"/>
    <property type="match status" value="1"/>
</dbReference>
<dbReference type="PROSITE" id="PS50217">
    <property type="entry name" value="BZIP"/>
    <property type="match status" value="1"/>
</dbReference>
<evidence type="ECO:0000259" key="2">
    <source>
        <dbReference type="PROSITE" id="PS50217"/>
    </source>
</evidence>
<dbReference type="Proteomes" id="UP001498398">
    <property type="component" value="Unassembled WGS sequence"/>
</dbReference>
<dbReference type="Gene3D" id="1.20.5.170">
    <property type="match status" value="1"/>
</dbReference>
<protein>
    <recommendedName>
        <fullName evidence="2">BZIP domain-containing protein</fullName>
    </recommendedName>
</protein>
<dbReference type="InterPro" id="IPR004827">
    <property type="entry name" value="bZIP"/>
</dbReference>
<accession>A0ABR1KAE5</accession>
<name>A0ABR1KAE5_9AGAR</name>
<sequence>MANPPAALPMSYLISSSAPLLSPVQEHAVPQDNYYVPIYLPPSPPLSTTTNSPVPDSVLRMRMSPDSAEPCLPTHQLFDLSHHHFPTPPSPASSSASLDQQCLPISIKPPSALKRSASPPPPSVKRRATGERVSTKDFVPPDVTGLSKREARLVKNRAAAFLSRQRKREEFETMEVRVAELEKENARLLALTQSGSPSSSPPKNDELASEVELLRMQLAAAREREQELNAELAKSASQPPVKVESDEPSFSESSSSKSQSSHKTAASLGLMQVLLCALPTLLSASTHSSLPTSFSIPSALPSSSSSTLDMSSIIPGDFDWSSSNPLAQKLEFSNPELKNLAGFSGLDISFDTTSSEDGKIRVRIHPSSSASSSTSRASSPSASVYSGISGVSGVSNHVDGSANVDPWGDPSFQASFPSTVSSDGYQSAFGNSFSPASSDGDPFLGVGAPYNEFGMNNAFPPTGSFYGQAGDLDYAASEFGFGSESSFGSASESGRKRVKIALKTAPQSGNEGGEWEVRFC</sequence>
<keyword evidence="4" id="KW-1185">Reference proteome</keyword>
<dbReference type="EMBL" id="JBANRG010000001">
    <property type="protein sequence ID" value="KAK7472456.1"/>
    <property type="molecule type" value="Genomic_DNA"/>
</dbReference>
<feature type="region of interest" description="Disordered" evidence="1">
    <location>
        <begin position="224"/>
        <end position="263"/>
    </location>
</feature>
<feature type="domain" description="BZIP" evidence="2">
    <location>
        <begin position="146"/>
        <end position="188"/>
    </location>
</feature>
<evidence type="ECO:0000313" key="3">
    <source>
        <dbReference type="EMBL" id="KAK7472456.1"/>
    </source>
</evidence>
<dbReference type="SUPFAM" id="SSF57959">
    <property type="entry name" value="Leucine zipper domain"/>
    <property type="match status" value="1"/>
</dbReference>
<dbReference type="CDD" id="cd14812">
    <property type="entry name" value="bZIP_u3"/>
    <property type="match status" value="1"/>
</dbReference>
<reference evidence="3 4" key="1">
    <citation type="submission" date="2024-01" db="EMBL/GenBank/DDBJ databases">
        <title>A draft genome for the cacao thread blight pathogen Marasmiellus scandens.</title>
        <authorList>
            <person name="Baruah I.K."/>
            <person name="Leung J."/>
            <person name="Bukari Y."/>
            <person name="Amoako-Attah I."/>
            <person name="Meinhardt L.W."/>
            <person name="Bailey B.A."/>
            <person name="Cohen S.P."/>
        </authorList>
    </citation>
    <scope>NUCLEOTIDE SEQUENCE [LARGE SCALE GENOMIC DNA]</scope>
    <source>
        <strain evidence="3 4">GH-19</strain>
    </source>
</reference>
<comment type="caution">
    <text evidence="3">The sequence shown here is derived from an EMBL/GenBank/DDBJ whole genome shotgun (WGS) entry which is preliminary data.</text>
</comment>
<organism evidence="3 4">
    <name type="scientific">Marasmiellus scandens</name>
    <dbReference type="NCBI Taxonomy" id="2682957"/>
    <lineage>
        <taxon>Eukaryota</taxon>
        <taxon>Fungi</taxon>
        <taxon>Dikarya</taxon>
        <taxon>Basidiomycota</taxon>
        <taxon>Agaricomycotina</taxon>
        <taxon>Agaricomycetes</taxon>
        <taxon>Agaricomycetidae</taxon>
        <taxon>Agaricales</taxon>
        <taxon>Marasmiineae</taxon>
        <taxon>Omphalotaceae</taxon>
        <taxon>Marasmiellus</taxon>
    </lineage>
</organism>
<evidence type="ECO:0000256" key="1">
    <source>
        <dbReference type="SAM" id="MobiDB-lite"/>
    </source>
</evidence>
<dbReference type="SMART" id="SM00338">
    <property type="entry name" value="BRLZ"/>
    <property type="match status" value="1"/>
</dbReference>